<evidence type="ECO:0000256" key="1">
    <source>
        <dbReference type="ARBA" id="ARBA00001971"/>
    </source>
</evidence>
<evidence type="ECO:0000256" key="2">
    <source>
        <dbReference type="ARBA" id="ARBA00004167"/>
    </source>
</evidence>
<dbReference type="GO" id="GO:0020037">
    <property type="term" value="F:heme binding"/>
    <property type="evidence" value="ECO:0007669"/>
    <property type="project" value="InterPro"/>
</dbReference>
<evidence type="ECO:0000256" key="11">
    <source>
        <dbReference type="ARBA" id="ARBA00023136"/>
    </source>
</evidence>
<evidence type="ECO:0000256" key="6">
    <source>
        <dbReference type="ARBA" id="ARBA00022723"/>
    </source>
</evidence>
<evidence type="ECO:0000256" key="8">
    <source>
        <dbReference type="ARBA" id="ARBA00023002"/>
    </source>
</evidence>
<comment type="subcellular location">
    <subcellularLocation>
        <location evidence="2">Membrane</location>
        <topology evidence="2">Single-pass membrane protein</topology>
    </subcellularLocation>
</comment>
<dbReference type="GO" id="GO:0004497">
    <property type="term" value="F:monooxygenase activity"/>
    <property type="evidence" value="ECO:0007669"/>
    <property type="project" value="UniProtKB-KW"/>
</dbReference>
<keyword evidence="16" id="KW-1185">Reference proteome</keyword>
<dbReference type="InterPro" id="IPR036396">
    <property type="entry name" value="Cyt_P450_sf"/>
</dbReference>
<dbReference type="EMBL" id="JABCIY010000169">
    <property type="protein sequence ID" value="KAF7190513.1"/>
    <property type="molecule type" value="Genomic_DNA"/>
</dbReference>
<evidence type="ECO:0000256" key="10">
    <source>
        <dbReference type="ARBA" id="ARBA00023033"/>
    </source>
</evidence>
<evidence type="ECO:0000256" key="12">
    <source>
        <dbReference type="PIRSR" id="PIRSR602401-1"/>
    </source>
</evidence>
<feature type="binding site" description="axial binding residue" evidence="12">
    <location>
        <position position="446"/>
    </location>
    <ligand>
        <name>heme</name>
        <dbReference type="ChEBI" id="CHEBI:30413"/>
    </ligand>
    <ligandPart>
        <name>Fe</name>
        <dbReference type="ChEBI" id="CHEBI:18248"/>
    </ligandPart>
</feature>
<keyword evidence="4 12" id="KW-0349">Heme</keyword>
<keyword evidence="6 12" id="KW-0479">Metal-binding</keyword>
<feature type="transmembrane region" description="Helical" evidence="14">
    <location>
        <begin position="12"/>
        <end position="32"/>
    </location>
</feature>
<keyword evidence="8 13" id="KW-0560">Oxidoreductase</keyword>
<dbReference type="InterPro" id="IPR050121">
    <property type="entry name" value="Cytochrome_P450_monoxygenase"/>
</dbReference>
<dbReference type="PRINTS" id="PR00385">
    <property type="entry name" value="P450"/>
</dbReference>
<comment type="caution">
    <text evidence="15">The sequence shown here is derived from an EMBL/GenBank/DDBJ whole genome shotgun (WGS) entry which is preliminary data.</text>
</comment>
<dbReference type="CDD" id="cd11062">
    <property type="entry name" value="CYP58-like"/>
    <property type="match status" value="1"/>
</dbReference>
<keyword evidence="11 14" id="KW-0472">Membrane</keyword>
<name>A0A8H6VFL8_9PEZI</name>
<dbReference type="InterPro" id="IPR017972">
    <property type="entry name" value="Cyt_P450_CS"/>
</dbReference>
<dbReference type="PROSITE" id="PS00086">
    <property type="entry name" value="CYTOCHROME_P450"/>
    <property type="match status" value="1"/>
</dbReference>
<evidence type="ECO:0000256" key="4">
    <source>
        <dbReference type="ARBA" id="ARBA00022617"/>
    </source>
</evidence>
<dbReference type="Proteomes" id="UP000660729">
    <property type="component" value="Unassembled WGS sequence"/>
</dbReference>
<sequence length="506" mass="57912">MALVSFDEKAIAIAFGAAIVYCLAIAAYRLFFHPLSTFPGPKLAACTLWYEFYYDVVLEGQWTFRIQAMHEKYGPIVRINPHELHIRDPDFYQAIYAPPGGYNKRNKYQWFYNMAAAPGSIFSTVDHDMHRIRRKPLDNFFSKKAVMDLEPTIREKVEKLSDRLAKAAEKRAVVRIDCAFMALTMDIICSYCFGSDRKYLDNDDFGLQWKEVINGAWQKGALIRAFPWMVAFMSYFPRALANKVDPDMGMFLAWQDSVKDAIKPILDGRNEEKENGARTIFHTLRDSDLPPQERTLERLSQEGEIFTGAGSETTAKTLTTILYYLVTHPRCMAKLKDELRVAMPESSKLVSWTQLEQLPYLTAVIQEGLRLSHGITSRLPRVATESIQYKEWYIPAGTPVSETIYFVLTDSTIFPDPDVFRPERWLDDGDGLRKYQVSFNIGSRQCIGQNLAYAEMYMATAALFSRFSFDLHDTTSRNVAMEHDFFVAAPAKQYRGVKACVTIDLV</sequence>
<evidence type="ECO:0000313" key="16">
    <source>
        <dbReference type="Proteomes" id="UP000660729"/>
    </source>
</evidence>
<comment type="cofactor">
    <cofactor evidence="1 12">
        <name>heme</name>
        <dbReference type="ChEBI" id="CHEBI:30413"/>
    </cofactor>
</comment>
<dbReference type="InterPro" id="IPR001128">
    <property type="entry name" value="Cyt_P450"/>
</dbReference>
<dbReference type="OrthoDB" id="3945418at2759"/>
<keyword evidence="7 14" id="KW-1133">Transmembrane helix</keyword>
<evidence type="ECO:0000256" key="5">
    <source>
        <dbReference type="ARBA" id="ARBA00022692"/>
    </source>
</evidence>
<dbReference type="AlphaFoldDB" id="A0A8H6VFL8"/>
<accession>A0A8H6VFL8</accession>
<dbReference type="PANTHER" id="PTHR24305:SF157">
    <property type="entry name" value="N-ACETYLTRYPTOPHAN 6-HYDROXYLASE IVOC-RELATED"/>
    <property type="match status" value="1"/>
</dbReference>
<dbReference type="GO" id="GO:0005506">
    <property type="term" value="F:iron ion binding"/>
    <property type="evidence" value="ECO:0007669"/>
    <property type="project" value="InterPro"/>
</dbReference>
<dbReference type="PRINTS" id="PR00463">
    <property type="entry name" value="EP450I"/>
</dbReference>
<dbReference type="InterPro" id="IPR002401">
    <property type="entry name" value="Cyt_P450_E_grp-I"/>
</dbReference>
<reference evidence="15" key="1">
    <citation type="submission" date="2020-04" db="EMBL/GenBank/DDBJ databases">
        <title>Draft genome resource of the tomato pathogen Pseudocercospora fuligena.</title>
        <authorList>
            <person name="Zaccaron A."/>
        </authorList>
    </citation>
    <scope>NUCLEOTIDE SEQUENCE</scope>
    <source>
        <strain evidence="15">PF001</strain>
    </source>
</reference>
<protein>
    <submittedName>
        <fullName evidence="15">Cytochrome P450 monooxygenase</fullName>
    </submittedName>
</protein>
<evidence type="ECO:0000256" key="3">
    <source>
        <dbReference type="ARBA" id="ARBA00010617"/>
    </source>
</evidence>
<organism evidence="15 16">
    <name type="scientific">Pseudocercospora fuligena</name>
    <dbReference type="NCBI Taxonomy" id="685502"/>
    <lineage>
        <taxon>Eukaryota</taxon>
        <taxon>Fungi</taxon>
        <taxon>Dikarya</taxon>
        <taxon>Ascomycota</taxon>
        <taxon>Pezizomycotina</taxon>
        <taxon>Dothideomycetes</taxon>
        <taxon>Dothideomycetidae</taxon>
        <taxon>Mycosphaerellales</taxon>
        <taxon>Mycosphaerellaceae</taxon>
        <taxon>Pseudocercospora</taxon>
    </lineage>
</organism>
<evidence type="ECO:0000256" key="13">
    <source>
        <dbReference type="RuleBase" id="RU000461"/>
    </source>
</evidence>
<evidence type="ECO:0000256" key="9">
    <source>
        <dbReference type="ARBA" id="ARBA00023004"/>
    </source>
</evidence>
<dbReference type="Pfam" id="PF00067">
    <property type="entry name" value="p450"/>
    <property type="match status" value="1"/>
</dbReference>
<dbReference type="GO" id="GO:0016705">
    <property type="term" value="F:oxidoreductase activity, acting on paired donors, with incorporation or reduction of molecular oxygen"/>
    <property type="evidence" value="ECO:0007669"/>
    <property type="project" value="InterPro"/>
</dbReference>
<dbReference type="FunFam" id="1.10.630.10:FF:000069">
    <property type="entry name" value="Cytochrome P450, putative (Eurofung)"/>
    <property type="match status" value="1"/>
</dbReference>
<dbReference type="PANTHER" id="PTHR24305">
    <property type="entry name" value="CYTOCHROME P450"/>
    <property type="match status" value="1"/>
</dbReference>
<dbReference type="Gene3D" id="1.10.630.10">
    <property type="entry name" value="Cytochrome P450"/>
    <property type="match status" value="1"/>
</dbReference>
<comment type="similarity">
    <text evidence="3 13">Belongs to the cytochrome P450 family.</text>
</comment>
<evidence type="ECO:0000256" key="7">
    <source>
        <dbReference type="ARBA" id="ARBA00022989"/>
    </source>
</evidence>
<evidence type="ECO:0000256" key="14">
    <source>
        <dbReference type="SAM" id="Phobius"/>
    </source>
</evidence>
<evidence type="ECO:0000313" key="15">
    <source>
        <dbReference type="EMBL" id="KAF7190513.1"/>
    </source>
</evidence>
<dbReference type="SUPFAM" id="SSF48264">
    <property type="entry name" value="Cytochrome P450"/>
    <property type="match status" value="1"/>
</dbReference>
<dbReference type="GO" id="GO:0016020">
    <property type="term" value="C:membrane"/>
    <property type="evidence" value="ECO:0007669"/>
    <property type="project" value="UniProtKB-SubCell"/>
</dbReference>
<proteinExistence type="inferred from homology"/>
<gene>
    <name evidence="15" type="ORF">HII31_08227</name>
</gene>
<keyword evidence="10 13" id="KW-0503">Monooxygenase</keyword>
<keyword evidence="5 14" id="KW-0812">Transmembrane</keyword>
<keyword evidence="9 12" id="KW-0408">Iron</keyword>